<dbReference type="Proteomes" id="UP001221519">
    <property type="component" value="Chromosome"/>
</dbReference>
<dbReference type="PANTHER" id="PTHR40446:SF2">
    <property type="entry name" value="N-ACETYLGLUCOSAMINE-1-PHOSPHODIESTER ALPHA-N-ACETYLGLUCOSAMINIDASE"/>
    <property type="match status" value="1"/>
</dbReference>
<organism evidence="3 5">
    <name type="scientific">Paenibacillus urinalis</name>
    <dbReference type="NCBI Taxonomy" id="521520"/>
    <lineage>
        <taxon>Bacteria</taxon>
        <taxon>Bacillati</taxon>
        <taxon>Bacillota</taxon>
        <taxon>Bacilli</taxon>
        <taxon>Bacillales</taxon>
        <taxon>Paenibacillaceae</taxon>
        <taxon>Paenibacillus</taxon>
    </lineage>
</organism>
<evidence type="ECO:0000313" key="5">
    <source>
        <dbReference type="Proteomes" id="UP001220962"/>
    </source>
</evidence>
<sequence length="463" mass="48585">MKSFTKTYAKKSAALLLTAALALAVPVSSGISYSGIAQAASSQTTAVTLTYPTKSITLSLDKRESIQNKLKMSEKVQVVYASGNKAIARVNQEGVVIPVKQGSTNILIQVVTPGYKGQLKLPVTVTKGASKAKAVYATKKVSVSGRTFSVKTVTLPKGTPVTAGLANHRVGAVKSLSSIAGAYNASAAINGTYFEAYGGIPDPYGMIISDGIIEHIGNTGTTIGFKWDGSAIMDTLRVRVRGTVKAADDRAQSWYVYFVNRTPTKGKTSAVMYTPKRGANVGFSYGTAITVRKGIVNKVAPNTNAAIPSDGYVLVFTGKEEDMLAARFKKGSYVDYSISYYNEDNKDINWSNVHTAIGAGPRLVKDGKLAVNPAAEGFSSSKILTDGGARSGIAIKKDGTIVLATVPGATIKQWGNIMLKLGAYQAMNMDGGASSGMVANGNTVTSPGRLISNGLVFGSSLKW</sequence>
<dbReference type="InterPro" id="IPR008964">
    <property type="entry name" value="Invasin/intimin_cell_adhesion"/>
</dbReference>
<dbReference type="RefSeq" id="WP_052512259.1">
    <property type="nucleotide sequence ID" value="NZ_CP118101.1"/>
</dbReference>
<name>A0AAX3MXE7_9BACL</name>
<evidence type="ECO:0000259" key="2">
    <source>
        <dbReference type="Pfam" id="PF09992"/>
    </source>
</evidence>
<keyword evidence="1" id="KW-0732">Signal</keyword>
<reference evidence="3 6" key="1">
    <citation type="submission" date="2023-02" db="EMBL/GenBank/DDBJ databases">
        <title>Pathogen: clinical or host-associated sample.</title>
        <authorList>
            <person name="Hergert J."/>
            <person name="Casey R."/>
            <person name="Wagner J."/>
            <person name="Young E.L."/>
            <person name="Oakeson K.F."/>
        </authorList>
    </citation>
    <scope>NUCLEOTIDE SEQUENCE</scope>
    <source>
        <strain evidence="4 6">2022CK-00829</strain>
        <strain evidence="3">2022CK-00830</strain>
    </source>
</reference>
<dbReference type="GO" id="GO:0016798">
    <property type="term" value="F:hydrolase activity, acting on glycosyl bonds"/>
    <property type="evidence" value="ECO:0007669"/>
    <property type="project" value="UniProtKB-KW"/>
</dbReference>
<evidence type="ECO:0000256" key="1">
    <source>
        <dbReference type="SAM" id="SignalP"/>
    </source>
</evidence>
<dbReference type="Pfam" id="PF09992">
    <property type="entry name" value="NAGPA"/>
    <property type="match status" value="1"/>
</dbReference>
<dbReference type="InterPro" id="IPR018711">
    <property type="entry name" value="NAGPA"/>
</dbReference>
<feature type="domain" description="Phosphodiester glycosidase" evidence="2">
    <location>
        <begin position="286"/>
        <end position="457"/>
    </location>
</feature>
<gene>
    <name evidence="3" type="ORF">PUW23_21815</name>
    <name evidence="4" type="ORF">PUW25_21735</name>
</gene>
<dbReference type="PANTHER" id="PTHR40446">
    <property type="entry name" value="N-ACETYLGLUCOSAMINE-1-PHOSPHODIESTER ALPHA-N-ACETYLGLUCOSAMINIDASE"/>
    <property type="match status" value="1"/>
</dbReference>
<proteinExistence type="predicted"/>
<dbReference type="Proteomes" id="UP001220962">
    <property type="component" value="Chromosome"/>
</dbReference>
<dbReference type="AlphaFoldDB" id="A0AAX3MXE7"/>
<keyword evidence="3" id="KW-0326">Glycosidase</keyword>
<dbReference type="EMBL" id="CP118101">
    <property type="protein sequence ID" value="WDH82076.1"/>
    <property type="molecule type" value="Genomic_DNA"/>
</dbReference>
<keyword evidence="3" id="KW-0378">Hydrolase</keyword>
<keyword evidence="6" id="KW-1185">Reference proteome</keyword>
<dbReference type="SUPFAM" id="SSF49373">
    <property type="entry name" value="Invasin/intimin cell-adhesion fragments"/>
    <property type="match status" value="1"/>
</dbReference>
<protein>
    <submittedName>
        <fullName evidence="3">Phosphodiester glycosidase family protein</fullName>
    </submittedName>
</protein>
<evidence type="ECO:0000313" key="6">
    <source>
        <dbReference type="Proteomes" id="UP001221519"/>
    </source>
</evidence>
<dbReference type="EMBL" id="CP118108">
    <property type="protein sequence ID" value="WDI01814.1"/>
    <property type="molecule type" value="Genomic_DNA"/>
</dbReference>
<feature type="signal peptide" evidence="1">
    <location>
        <begin position="1"/>
        <end position="24"/>
    </location>
</feature>
<evidence type="ECO:0000313" key="3">
    <source>
        <dbReference type="EMBL" id="WDH82076.1"/>
    </source>
</evidence>
<accession>A0AAX3MXE7</accession>
<evidence type="ECO:0000313" key="4">
    <source>
        <dbReference type="EMBL" id="WDI01814.1"/>
    </source>
</evidence>
<feature type="chain" id="PRO_5043421681" evidence="1">
    <location>
        <begin position="25"/>
        <end position="463"/>
    </location>
</feature>